<feature type="compositionally biased region" description="Low complexity" evidence="4">
    <location>
        <begin position="164"/>
        <end position="175"/>
    </location>
</feature>
<dbReference type="GO" id="GO:0008010">
    <property type="term" value="F:structural constituent of chitin-based larval cuticle"/>
    <property type="evidence" value="ECO:0007669"/>
    <property type="project" value="TreeGrafter"/>
</dbReference>
<dbReference type="PROSITE" id="PS51155">
    <property type="entry name" value="CHIT_BIND_RR_2"/>
    <property type="match status" value="2"/>
</dbReference>
<protein>
    <submittedName>
        <fullName evidence="7">Dr1-associated corepressor homolog</fullName>
    </submittedName>
</protein>
<dbReference type="AlphaFoldDB" id="A0A8B8HMT0"/>
<reference evidence="7" key="1">
    <citation type="submission" date="2025-08" db="UniProtKB">
        <authorList>
            <consortium name="RefSeq"/>
        </authorList>
    </citation>
    <scope>IDENTIFICATION</scope>
    <source>
        <tissue evidence="7">Whole body</tissue>
    </source>
</reference>
<dbReference type="RefSeq" id="XP_026486149.2">
    <property type="nucleotide sequence ID" value="XM_026630364.2"/>
</dbReference>
<gene>
    <name evidence="7" type="primary">LOC113393475</name>
</gene>
<dbReference type="GeneID" id="113393475"/>
<dbReference type="Pfam" id="PF00379">
    <property type="entry name" value="Chitin_bind_4"/>
    <property type="match status" value="2"/>
</dbReference>
<feature type="compositionally biased region" description="Polar residues" evidence="4">
    <location>
        <begin position="356"/>
        <end position="372"/>
    </location>
</feature>
<feature type="region of interest" description="Disordered" evidence="4">
    <location>
        <begin position="94"/>
        <end position="209"/>
    </location>
</feature>
<feature type="compositionally biased region" description="Low complexity" evidence="4">
    <location>
        <begin position="305"/>
        <end position="319"/>
    </location>
</feature>
<dbReference type="InterPro" id="IPR031311">
    <property type="entry name" value="CHIT_BIND_RR_consensus"/>
</dbReference>
<sequence length="509" mass="56919">MVQLKTVCVVLYILACCLQVQADKYTDENRPYEFGFNIEGEQHRHEKKDENGIIMGEFGFITADGVYHVTVYATDENGNFKILSMKNIRVKPYPTAANQSPRQGHSLTLPSSPQIKTTSTTQSNNKAQPLKQELTPGPAKTCSHCSIPTTTTPSPKLFGGGSINKNNEQNDNNYNTQIQSNENSYNNGQNLYNGNSRFTGSDQNYPNQVANGQQYSQDVNINQPSKELKTPKVSDSPQNSGGEQNYPHSSGIGQNNLQNNPQDFERYPQRANSGQEYSQGIPSQIQGQKEVPVKQFPDERPTGISENSSYNEESNLSYPNNAKYSQEKAVPKNNFNVGRQPKSFNDILQSVDPEQHYNNGNQPLESPQSGNGNLPKKPVLFAAQMQIVDKNTDIYHKNPGEADGLPAGLTNNDMKTLLYTFNYTLGFHGHHEKGYTNGAKFGYYYVTGRNGIRTRVDYIADETGFHPKISQEVLDVLSDDVPKPETEKDVKFGLKGYEFKWLYYPANES</sequence>
<evidence type="ECO:0000256" key="1">
    <source>
        <dbReference type="ARBA" id="ARBA00022460"/>
    </source>
</evidence>
<feature type="region of interest" description="Disordered" evidence="4">
    <location>
        <begin position="352"/>
        <end position="376"/>
    </location>
</feature>
<feature type="chain" id="PRO_5045822025" evidence="5">
    <location>
        <begin position="23"/>
        <end position="509"/>
    </location>
</feature>
<evidence type="ECO:0000313" key="6">
    <source>
        <dbReference type="Proteomes" id="UP001652626"/>
    </source>
</evidence>
<accession>A0A8B8HMT0</accession>
<dbReference type="PANTHER" id="PTHR10380">
    <property type="entry name" value="CUTICLE PROTEIN"/>
    <property type="match status" value="1"/>
</dbReference>
<dbReference type="OrthoDB" id="6362401at2759"/>
<proteinExistence type="predicted"/>
<evidence type="ECO:0000256" key="4">
    <source>
        <dbReference type="SAM" id="MobiDB-lite"/>
    </source>
</evidence>
<dbReference type="PANTHER" id="PTHR10380:SF173">
    <property type="entry name" value="CUTICULAR PROTEIN 47EF, ISOFORM C-RELATED"/>
    <property type="match status" value="1"/>
</dbReference>
<keyword evidence="2 5" id="KW-0732">Signal</keyword>
<keyword evidence="6" id="KW-1185">Reference proteome</keyword>
<dbReference type="InterPro" id="IPR000618">
    <property type="entry name" value="Insect_cuticle"/>
</dbReference>
<feature type="compositionally biased region" description="Polar residues" evidence="4">
    <location>
        <begin position="270"/>
        <end position="287"/>
    </location>
</feature>
<evidence type="ECO:0000256" key="3">
    <source>
        <dbReference type="PROSITE-ProRule" id="PRU00497"/>
    </source>
</evidence>
<feature type="compositionally biased region" description="Polar residues" evidence="4">
    <location>
        <begin position="176"/>
        <end position="209"/>
    </location>
</feature>
<feature type="signal peptide" evidence="5">
    <location>
        <begin position="1"/>
        <end position="22"/>
    </location>
</feature>
<evidence type="ECO:0000256" key="5">
    <source>
        <dbReference type="SAM" id="SignalP"/>
    </source>
</evidence>
<feature type="compositionally biased region" description="Polar residues" evidence="4">
    <location>
        <begin position="143"/>
        <end position="154"/>
    </location>
</feature>
<keyword evidence="1 3" id="KW-0193">Cuticle</keyword>
<dbReference type="InterPro" id="IPR050468">
    <property type="entry name" value="Cuticle_Struct_Prot"/>
</dbReference>
<dbReference type="GO" id="GO:0062129">
    <property type="term" value="C:chitin-based extracellular matrix"/>
    <property type="evidence" value="ECO:0007669"/>
    <property type="project" value="TreeGrafter"/>
</dbReference>
<feature type="compositionally biased region" description="Polar residues" evidence="4">
    <location>
        <begin position="233"/>
        <end position="262"/>
    </location>
</feature>
<dbReference type="PROSITE" id="PS00233">
    <property type="entry name" value="CHIT_BIND_RR_1"/>
    <property type="match status" value="1"/>
</dbReference>
<name>A0A8B8HMT0_VANTA</name>
<feature type="compositionally biased region" description="Polar residues" evidence="4">
    <location>
        <begin position="96"/>
        <end position="127"/>
    </location>
</feature>
<organism evidence="6 7">
    <name type="scientific">Vanessa tameamea</name>
    <name type="common">Kamehameha butterfly</name>
    <dbReference type="NCBI Taxonomy" id="334116"/>
    <lineage>
        <taxon>Eukaryota</taxon>
        <taxon>Metazoa</taxon>
        <taxon>Ecdysozoa</taxon>
        <taxon>Arthropoda</taxon>
        <taxon>Hexapoda</taxon>
        <taxon>Insecta</taxon>
        <taxon>Pterygota</taxon>
        <taxon>Neoptera</taxon>
        <taxon>Endopterygota</taxon>
        <taxon>Lepidoptera</taxon>
        <taxon>Glossata</taxon>
        <taxon>Ditrysia</taxon>
        <taxon>Papilionoidea</taxon>
        <taxon>Nymphalidae</taxon>
        <taxon>Nymphalinae</taxon>
        <taxon>Vanessa</taxon>
    </lineage>
</organism>
<evidence type="ECO:0000256" key="2">
    <source>
        <dbReference type="ARBA" id="ARBA00022729"/>
    </source>
</evidence>
<evidence type="ECO:0000313" key="7">
    <source>
        <dbReference type="RefSeq" id="XP_026486149.2"/>
    </source>
</evidence>
<dbReference type="OMA" id="FNIEGHQ"/>
<dbReference type="Proteomes" id="UP001652626">
    <property type="component" value="Chromosome 6"/>
</dbReference>
<feature type="region of interest" description="Disordered" evidence="4">
    <location>
        <begin position="227"/>
        <end position="319"/>
    </location>
</feature>